<evidence type="ECO:0000256" key="2">
    <source>
        <dbReference type="ARBA" id="ARBA00022737"/>
    </source>
</evidence>
<proteinExistence type="predicted"/>
<dbReference type="GO" id="GO:0022857">
    <property type="term" value="F:transmembrane transporter activity"/>
    <property type="evidence" value="ECO:0007669"/>
    <property type="project" value="TreeGrafter"/>
</dbReference>
<dbReference type="AlphaFoldDB" id="A0A6S7GHP9"/>
<keyword evidence="8" id="KW-1133">Transmembrane helix</keyword>
<evidence type="ECO:0000313" key="9">
    <source>
        <dbReference type="EMBL" id="CAB3989042.1"/>
    </source>
</evidence>
<keyword evidence="5" id="KW-0325">Glycoprotein</keyword>
<feature type="compositionally biased region" description="Basic and acidic residues" evidence="7">
    <location>
        <begin position="124"/>
        <end position="150"/>
    </location>
</feature>
<evidence type="ECO:0000256" key="1">
    <source>
        <dbReference type="ARBA" id="ARBA00022448"/>
    </source>
</evidence>
<keyword evidence="3" id="KW-0040">ANK repeat</keyword>
<evidence type="ECO:0000256" key="6">
    <source>
        <dbReference type="ARBA" id="ARBA00023303"/>
    </source>
</evidence>
<reference evidence="9" key="1">
    <citation type="submission" date="2020-04" db="EMBL/GenBank/DDBJ databases">
        <authorList>
            <person name="Alioto T."/>
            <person name="Alioto T."/>
            <person name="Gomez Garrido J."/>
        </authorList>
    </citation>
    <scope>NUCLEOTIDE SEQUENCE</scope>
    <source>
        <strain evidence="9">A484AB</strain>
    </source>
</reference>
<evidence type="ECO:0000256" key="3">
    <source>
        <dbReference type="ARBA" id="ARBA00023043"/>
    </source>
</evidence>
<evidence type="ECO:0000256" key="4">
    <source>
        <dbReference type="ARBA" id="ARBA00023065"/>
    </source>
</evidence>
<comment type="caution">
    <text evidence="9">The sequence shown here is derived from an EMBL/GenBank/DDBJ whole genome shotgun (WGS) entry which is preliminary data.</text>
</comment>
<keyword evidence="2" id="KW-0677">Repeat</keyword>
<keyword evidence="4" id="KW-0406">Ion transport</keyword>
<organism evidence="9 10">
    <name type="scientific">Paramuricea clavata</name>
    <name type="common">Red gorgonian</name>
    <name type="synonym">Violescent sea-whip</name>
    <dbReference type="NCBI Taxonomy" id="317549"/>
    <lineage>
        <taxon>Eukaryota</taxon>
        <taxon>Metazoa</taxon>
        <taxon>Cnidaria</taxon>
        <taxon>Anthozoa</taxon>
        <taxon>Octocorallia</taxon>
        <taxon>Malacalcyonacea</taxon>
        <taxon>Plexauridae</taxon>
        <taxon>Paramuricea</taxon>
    </lineage>
</organism>
<evidence type="ECO:0000256" key="7">
    <source>
        <dbReference type="SAM" id="MobiDB-lite"/>
    </source>
</evidence>
<keyword evidence="10" id="KW-1185">Reference proteome</keyword>
<accession>A0A6S7GHP9</accession>
<keyword evidence="1" id="KW-0813">Transport</keyword>
<keyword evidence="6" id="KW-0407">Ion channel</keyword>
<feature type="transmembrane region" description="Helical" evidence="8">
    <location>
        <begin position="161"/>
        <end position="179"/>
    </location>
</feature>
<keyword evidence="8" id="KW-0812">Transmembrane</keyword>
<evidence type="ECO:0000256" key="8">
    <source>
        <dbReference type="SAM" id="Phobius"/>
    </source>
</evidence>
<feature type="transmembrane region" description="Helical" evidence="8">
    <location>
        <begin position="85"/>
        <end position="105"/>
    </location>
</feature>
<dbReference type="EMBL" id="CACRXK020001423">
    <property type="protein sequence ID" value="CAB3989042.1"/>
    <property type="molecule type" value="Genomic_DNA"/>
</dbReference>
<dbReference type="InterPro" id="IPR052076">
    <property type="entry name" value="TRP_cation_channel"/>
</dbReference>
<dbReference type="GO" id="GO:0034220">
    <property type="term" value="P:monoatomic ion transmembrane transport"/>
    <property type="evidence" value="ECO:0007669"/>
    <property type="project" value="UniProtKB-KW"/>
</dbReference>
<evidence type="ECO:0000256" key="5">
    <source>
        <dbReference type="ARBA" id="ARBA00023180"/>
    </source>
</evidence>
<gene>
    <name evidence="9" type="ORF">PACLA_8A062582</name>
</gene>
<dbReference type="PANTHER" id="PTHR47143">
    <property type="entry name" value="TRANSIENT RECEPTOR POTENTIAL CATION CHANNEL PROTEIN PAINLESS"/>
    <property type="match status" value="1"/>
</dbReference>
<dbReference type="PANTHER" id="PTHR47143:SF1">
    <property type="entry name" value="ION_TRANS DOMAIN-CONTAINING PROTEIN"/>
    <property type="match status" value="1"/>
</dbReference>
<feature type="region of interest" description="Disordered" evidence="7">
    <location>
        <begin position="124"/>
        <end position="151"/>
    </location>
</feature>
<evidence type="ECO:0000313" key="10">
    <source>
        <dbReference type="Proteomes" id="UP001152795"/>
    </source>
</evidence>
<protein>
    <submittedName>
        <fullName evidence="9">Uncharacterized protein</fullName>
    </submittedName>
</protein>
<dbReference type="Proteomes" id="UP001152795">
    <property type="component" value="Unassembled WGS sequence"/>
</dbReference>
<sequence length="190" mass="22025">MIETMPQMAKKLLDKCVTTEGSKDARDYKVIYDFFCLEGADKDGCPYPQFEALVAMMENESEICLGHPVSVKYVNEKWRKRGFKYNLFSIILNLIFHICLMIYTIKLIGEFKIVCSPGSQDHGKNCRNSMERKNETAKENEIAKENETAKTPKRIHRELDAPVMIMLRIILLTITFASMSKDIFQKCRHE</sequence>
<keyword evidence="8" id="KW-0472">Membrane</keyword>
<name>A0A6S7GHP9_PARCT</name>
<dbReference type="GO" id="GO:1902495">
    <property type="term" value="C:transmembrane transporter complex"/>
    <property type="evidence" value="ECO:0007669"/>
    <property type="project" value="TreeGrafter"/>
</dbReference>